<accession>A0A4Q8AB61</accession>
<dbReference type="OrthoDB" id="3698172at2"/>
<dbReference type="AlphaFoldDB" id="A0A4Q8AB61"/>
<dbReference type="EMBL" id="SHLA01000001">
    <property type="protein sequence ID" value="RZU61387.1"/>
    <property type="molecule type" value="Genomic_DNA"/>
</dbReference>
<keyword evidence="3" id="KW-1185">Reference proteome</keyword>
<comment type="caution">
    <text evidence="2">The sequence shown here is derived from an EMBL/GenBank/DDBJ whole genome shotgun (WGS) entry which is preliminary data.</text>
</comment>
<feature type="transmembrane region" description="Helical" evidence="1">
    <location>
        <begin position="63"/>
        <end position="85"/>
    </location>
</feature>
<feature type="transmembrane region" description="Helical" evidence="1">
    <location>
        <begin position="29"/>
        <end position="51"/>
    </location>
</feature>
<proteinExistence type="predicted"/>
<evidence type="ECO:0000313" key="2">
    <source>
        <dbReference type="EMBL" id="RZU61387.1"/>
    </source>
</evidence>
<evidence type="ECO:0000256" key="1">
    <source>
        <dbReference type="SAM" id="Phobius"/>
    </source>
</evidence>
<keyword evidence="1" id="KW-0472">Membrane</keyword>
<dbReference type="InterPro" id="IPR021414">
    <property type="entry name" value="DUF3054"/>
</dbReference>
<organism evidence="2 3">
    <name type="scientific">Zhihengliuella halotolerans</name>
    <dbReference type="NCBI Taxonomy" id="370736"/>
    <lineage>
        <taxon>Bacteria</taxon>
        <taxon>Bacillati</taxon>
        <taxon>Actinomycetota</taxon>
        <taxon>Actinomycetes</taxon>
        <taxon>Micrococcales</taxon>
        <taxon>Micrococcaceae</taxon>
        <taxon>Zhihengliuella</taxon>
    </lineage>
</organism>
<dbReference type="Pfam" id="PF11255">
    <property type="entry name" value="DUF3054"/>
    <property type="match status" value="1"/>
</dbReference>
<keyword evidence="1" id="KW-1133">Transmembrane helix</keyword>
<gene>
    <name evidence="2" type="ORF">EV380_0956</name>
</gene>
<evidence type="ECO:0000313" key="3">
    <source>
        <dbReference type="Proteomes" id="UP000292685"/>
    </source>
</evidence>
<dbReference type="Proteomes" id="UP000292685">
    <property type="component" value="Unassembled WGS sequence"/>
</dbReference>
<dbReference type="RefSeq" id="WP_130449695.1">
    <property type="nucleotide sequence ID" value="NZ_SHLA01000001.1"/>
</dbReference>
<keyword evidence="1" id="KW-0812">Transmembrane</keyword>
<feature type="transmembrane region" description="Helical" evidence="1">
    <location>
        <begin position="5"/>
        <end position="23"/>
    </location>
</feature>
<protein>
    <submittedName>
        <fullName evidence="2">DUF3054 family protein</fullName>
    </submittedName>
</protein>
<name>A0A4Q8AB61_9MICC</name>
<reference evidence="2 3" key="1">
    <citation type="submission" date="2019-02" db="EMBL/GenBank/DDBJ databases">
        <title>Sequencing the genomes of 1000 actinobacteria strains.</title>
        <authorList>
            <person name="Klenk H.-P."/>
        </authorList>
    </citation>
    <scope>NUCLEOTIDE SEQUENCE [LARGE SCALE GENOMIC DNA]</scope>
    <source>
        <strain evidence="2 3">DSM 17364</strain>
    </source>
</reference>
<sequence>MRTSWIIGLSADAALIVVFAVLGRQSHEHGLTLTGIAGTAAPFLLALLAMASMTRYPETYNRFWPQGVMTWLGVVAFGLALRVIFGATAATPFVVVTVITLGAFLLGRRAITRLIARKRGGDSEPSSHKL</sequence>
<feature type="transmembrane region" description="Helical" evidence="1">
    <location>
        <begin position="91"/>
        <end position="111"/>
    </location>
</feature>